<evidence type="ECO:0000259" key="2">
    <source>
        <dbReference type="PROSITE" id="PS50011"/>
    </source>
</evidence>
<reference evidence="3 4" key="1">
    <citation type="submission" date="2014-02" db="EMBL/GenBank/DDBJ databases">
        <title>Single nucleus genome sequencing reveals high similarity among nuclei of an endomycorrhizal fungus.</title>
        <authorList>
            <person name="Lin K."/>
            <person name="Geurts R."/>
            <person name="Zhang Z."/>
            <person name="Limpens E."/>
            <person name="Saunders D.G."/>
            <person name="Mu D."/>
            <person name="Pang E."/>
            <person name="Cao H."/>
            <person name="Cha H."/>
            <person name="Lin T."/>
            <person name="Zhou Q."/>
            <person name="Shang Y."/>
            <person name="Li Y."/>
            <person name="Ivanov S."/>
            <person name="Sharma T."/>
            <person name="Velzen R.V."/>
            <person name="Ruijter N.D."/>
            <person name="Aanen D.K."/>
            <person name="Win J."/>
            <person name="Kamoun S."/>
            <person name="Bisseling T."/>
            <person name="Huang S."/>
        </authorList>
    </citation>
    <scope>NUCLEOTIDE SEQUENCE [LARGE SCALE GENOMIC DNA]</scope>
    <source>
        <strain evidence="4">DAOM197198w</strain>
    </source>
</reference>
<comment type="caution">
    <text evidence="3">The sequence shown here is derived from an EMBL/GenBank/DDBJ whole genome shotgun (WGS) entry which is preliminary data.</text>
</comment>
<dbReference type="Pfam" id="PF00069">
    <property type="entry name" value="Pkinase"/>
    <property type="match status" value="1"/>
</dbReference>
<dbReference type="InterPro" id="IPR011009">
    <property type="entry name" value="Kinase-like_dom_sf"/>
</dbReference>
<dbReference type="AlphaFoldDB" id="A0A015JSZ6"/>
<dbReference type="Proteomes" id="UP000022910">
    <property type="component" value="Unassembled WGS sequence"/>
</dbReference>
<dbReference type="HOGENOM" id="CLU_000288_7_8_1"/>
<gene>
    <name evidence="3" type="ORF">RirG_272650</name>
</gene>
<keyword evidence="1" id="KW-0547">Nucleotide-binding</keyword>
<dbReference type="GO" id="GO:0004674">
    <property type="term" value="F:protein serine/threonine kinase activity"/>
    <property type="evidence" value="ECO:0007669"/>
    <property type="project" value="TreeGrafter"/>
</dbReference>
<dbReference type="SUPFAM" id="SSF56112">
    <property type="entry name" value="Protein kinase-like (PK-like)"/>
    <property type="match status" value="1"/>
</dbReference>
<evidence type="ECO:0000313" key="3">
    <source>
        <dbReference type="EMBL" id="EXX50246.1"/>
    </source>
</evidence>
<proteinExistence type="predicted"/>
<organism evidence="3 4">
    <name type="scientific">Rhizophagus irregularis (strain DAOM 197198w)</name>
    <name type="common">Glomus intraradices</name>
    <dbReference type="NCBI Taxonomy" id="1432141"/>
    <lineage>
        <taxon>Eukaryota</taxon>
        <taxon>Fungi</taxon>
        <taxon>Fungi incertae sedis</taxon>
        <taxon>Mucoromycota</taxon>
        <taxon>Glomeromycotina</taxon>
        <taxon>Glomeromycetes</taxon>
        <taxon>Glomerales</taxon>
        <taxon>Glomeraceae</taxon>
        <taxon>Rhizophagus</taxon>
    </lineage>
</organism>
<dbReference type="PANTHER" id="PTHR44329">
    <property type="entry name" value="SERINE/THREONINE-PROTEIN KINASE TNNI3K-RELATED"/>
    <property type="match status" value="1"/>
</dbReference>
<feature type="binding site" evidence="1">
    <location>
        <position position="918"/>
    </location>
    <ligand>
        <name>ATP</name>
        <dbReference type="ChEBI" id="CHEBI:30616"/>
    </ligand>
</feature>
<dbReference type="Gene3D" id="1.10.510.10">
    <property type="entry name" value="Transferase(Phosphotransferase) domain 1"/>
    <property type="match status" value="1"/>
</dbReference>
<keyword evidence="1" id="KW-0067">ATP-binding</keyword>
<dbReference type="InterPro" id="IPR051681">
    <property type="entry name" value="Ser/Thr_Kinases-Pseudokinases"/>
</dbReference>
<name>A0A015JSZ6_RHIIW</name>
<dbReference type="EMBL" id="JEMT01030114">
    <property type="protein sequence ID" value="EXX50246.1"/>
    <property type="molecule type" value="Genomic_DNA"/>
</dbReference>
<dbReference type="InterPro" id="IPR000719">
    <property type="entry name" value="Prot_kinase_dom"/>
</dbReference>
<keyword evidence="4" id="KW-1185">Reference proteome</keyword>
<sequence>MTVYSAIWKDGPLCKNVWDGKCTRNSNNKEVALKCLHNSHNPIESLINEVKRYSVKKLGYEFIKIYGISQNPDTNDYILVQNNFINLVNLMSGNEITDNFIQEMQLETNYTNIAFEWIPYNQFYEIKEMGKSGFMTVYSAIWKDGPLCKNVWDGKCTRNSNNKEVVLKYLHNSHSLIKSLINEVKRYSVRKVPYEFLKIYGISQNPDTNDYILIQNNSINLVNWMSGNEQIDNFIQEMLLETNYSDISFEWIPYNQLYAIKETGKNDLMTLYSAIWKDGPLHYNSKNERNSNKEVVLKCLHDSHNLIESLLINEVKKYLVKKFCYKSLKLYGISQNSDTNDYILIFNWTSGNDKIDNLIQEMQLKPNHSDIVFEWIPYNQLYDIKETGKDSFMTVYSAIWKDGPLYYNYRNKDHYIRNSNIKVALKCLHNSYNPIDSLINEVKTYSVKIFGYNKFIEVYGISQNPSTNNYILVQNNFINLVNCMSGNEKIDDLIQTIQLKSNNSDIIFEWIPYDQFYEVKENGKNDLMTIISAIWKDGPFHYDYKNDYYTRSSNEKVALKCMHSLQSPIECLINEVKKYSAKIFGYEFIKIYGISQNPDTNDYVLVQNNFINLVNWMSGNEKIDNFIQELQLETNNNFDMIVFEWIPYNRIYKIEETGRNDFMTVYSAIWKEGPLCRNLRSSKCTRNSNKKVKKYSVKKFGCEFLKLYGITQNSDTNDYILVFNWTSGNDKIDSFIQEMQSKFNYSDVFEWIPYNQLYEIKETGKNDFMTVYSAIWKDGPLHYSFRNNDYYIRNSNEEVALKCLHNSHNPIESLINEVKRYLLKKIGYEFIKIYGISQNPDTNDYILVQNNTINLIDWTSGNEKIDDFIKEMQFKTNNPDIVIKWISYSQFDEIKEIGKGGFATIYSAILNDFKVALKCLDNSQNLIDELLNEVKAYKVVLNNSRLSRILKVYGISQDPDTRNYIIVLYYAEGGNFNNWININENYKCFNWQNKIRILYSISNGLKEIHEKQMVHRDFHTGNILFNTPFREEYANRIYISDMGLCGNVNDINRNNKNNIYGVMPYIAPEVLRGKPYTQAADIYSLGMIMHFVATGSQPFGNRAHDHNLVLDIYNEIRPEINEPEAPKSYIDLMKKCWDSNPENRPNITEFIESLRYISVSEIEEAENYRNLHLSTLKGDRKITTHSQAVYTSRLLNPFTECLDCAITD</sequence>
<evidence type="ECO:0000313" key="4">
    <source>
        <dbReference type="Proteomes" id="UP000022910"/>
    </source>
</evidence>
<evidence type="ECO:0000256" key="1">
    <source>
        <dbReference type="PROSITE-ProRule" id="PRU10141"/>
    </source>
</evidence>
<accession>A0A015JSZ6</accession>
<feature type="domain" description="Protein kinase" evidence="2">
    <location>
        <begin position="891"/>
        <end position="1157"/>
    </location>
</feature>
<dbReference type="PROSITE" id="PS50011">
    <property type="entry name" value="PROTEIN_KINASE_DOM"/>
    <property type="match status" value="1"/>
</dbReference>
<dbReference type="GO" id="GO:0005524">
    <property type="term" value="F:ATP binding"/>
    <property type="evidence" value="ECO:0007669"/>
    <property type="project" value="UniProtKB-UniRule"/>
</dbReference>
<dbReference type="InterPro" id="IPR017441">
    <property type="entry name" value="Protein_kinase_ATP_BS"/>
</dbReference>
<protein>
    <submittedName>
        <fullName evidence="3">Ste7p</fullName>
    </submittedName>
</protein>
<dbReference type="PROSITE" id="PS00107">
    <property type="entry name" value="PROTEIN_KINASE_ATP"/>
    <property type="match status" value="1"/>
</dbReference>